<evidence type="ECO:0000313" key="2">
    <source>
        <dbReference type="Proteomes" id="UP000663881"/>
    </source>
</evidence>
<dbReference type="Proteomes" id="UP000663881">
    <property type="component" value="Unassembled WGS sequence"/>
</dbReference>
<gene>
    <name evidence="1" type="ORF">OKA104_LOCUS53747</name>
</gene>
<comment type="caution">
    <text evidence="1">The sequence shown here is derived from an EMBL/GenBank/DDBJ whole genome shotgun (WGS) entry which is preliminary data.</text>
</comment>
<evidence type="ECO:0000313" key="1">
    <source>
        <dbReference type="EMBL" id="CAF4443305.1"/>
    </source>
</evidence>
<sequence>CGAELDVLPYLSTTSCERIEHLPCHEFGFFA</sequence>
<dbReference type="EMBL" id="CAJOAY010034178">
    <property type="protein sequence ID" value="CAF4443305.1"/>
    <property type="molecule type" value="Genomic_DNA"/>
</dbReference>
<organism evidence="1 2">
    <name type="scientific">Adineta steineri</name>
    <dbReference type="NCBI Taxonomy" id="433720"/>
    <lineage>
        <taxon>Eukaryota</taxon>
        <taxon>Metazoa</taxon>
        <taxon>Spiralia</taxon>
        <taxon>Gnathifera</taxon>
        <taxon>Rotifera</taxon>
        <taxon>Eurotatoria</taxon>
        <taxon>Bdelloidea</taxon>
        <taxon>Adinetida</taxon>
        <taxon>Adinetidae</taxon>
        <taxon>Adineta</taxon>
    </lineage>
</organism>
<feature type="non-terminal residue" evidence="1">
    <location>
        <position position="1"/>
    </location>
</feature>
<reference evidence="1" key="1">
    <citation type="submission" date="2021-02" db="EMBL/GenBank/DDBJ databases">
        <authorList>
            <person name="Nowell W R."/>
        </authorList>
    </citation>
    <scope>NUCLEOTIDE SEQUENCE</scope>
</reference>
<dbReference type="AlphaFoldDB" id="A0A820RVX3"/>
<protein>
    <submittedName>
        <fullName evidence="1">Uncharacterized protein</fullName>
    </submittedName>
</protein>
<accession>A0A820RVX3</accession>
<proteinExistence type="predicted"/>
<name>A0A820RVX3_9BILA</name>